<dbReference type="InterPro" id="IPR027417">
    <property type="entry name" value="P-loop_NTPase"/>
</dbReference>
<dbReference type="GO" id="GO:0005524">
    <property type="term" value="F:ATP binding"/>
    <property type="evidence" value="ECO:0007669"/>
    <property type="project" value="UniProtKB-KW"/>
</dbReference>
<keyword evidence="11" id="KW-1185">Reference proteome</keyword>
<dbReference type="InterPro" id="IPR017879">
    <property type="entry name" value="PotA_ATP-bd"/>
</dbReference>
<dbReference type="EC" id="7.6.2.11" evidence="8"/>
<dbReference type="Pfam" id="PF08402">
    <property type="entry name" value="TOBE_2"/>
    <property type="match status" value="1"/>
</dbReference>
<evidence type="ECO:0000313" key="11">
    <source>
        <dbReference type="Proteomes" id="UP001597327"/>
    </source>
</evidence>
<comment type="subunit">
    <text evidence="8">The complex is composed of two ATP-binding proteins (PotA), two transmembrane proteins (PotB and PotC) and a solute-binding protein (PotD).</text>
</comment>
<dbReference type="PANTHER" id="PTHR42781">
    <property type="entry name" value="SPERMIDINE/PUTRESCINE IMPORT ATP-BINDING PROTEIN POTA"/>
    <property type="match status" value="1"/>
</dbReference>
<dbReference type="SMART" id="SM00382">
    <property type="entry name" value="AAA"/>
    <property type="match status" value="1"/>
</dbReference>
<keyword evidence="1 8" id="KW-0813">Transport</keyword>
<gene>
    <name evidence="8" type="primary">potA</name>
    <name evidence="10" type="ORF">ACFSC7_07640</name>
</gene>
<evidence type="ECO:0000256" key="8">
    <source>
        <dbReference type="RuleBase" id="RU364083"/>
    </source>
</evidence>
<dbReference type="PANTHER" id="PTHR42781:SF5">
    <property type="entry name" value="PUTRESCINE TRANSPORT ATP-BINDING PROTEIN POTG"/>
    <property type="match status" value="1"/>
</dbReference>
<evidence type="ECO:0000259" key="9">
    <source>
        <dbReference type="PROSITE" id="PS50893"/>
    </source>
</evidence>
<dbReference type="RefSeq" id="WP_149890878.1">
    <property type="nucleotide sequence ID" value="NZ_JBHUFA010000001.1"/>
</dbReference>
<dbReference type="InterPro" id="IPR003439">
    <property type="entry name" value="ABC_transporter-like_ATP-bd"/>
</dbReference>
<dbReference type="Gene3D" id="3.40.50.300">
    <property type="entry name" value="P-loop containing nucleotide triphosphate hydrolases"/>
    <property type="match status" value="1"/>
</dbReference>
<keyword evidence="5 8" id="KW-0067">ATP-binding</keyword>
<evidence type="ECO:0000256" key="1">
    <source>
        <dbReference type="ARBA" id="ARBA00022448"/>
    </source>
</evidence>
<keyword evidence="7 8" id="KW-0472">Membrane</keyword>
<dbReference type="NCBIfam" id="TIGR01187">
    <property type="entry name" value="potA"/>
    <property type="match status" value="1"/>
</dbReference>
<evidence type="ECO:0000313" key="10">
    <source>
        <dbReference type="EMBL" id="MFD1695385.1"/>
    </source>
</evidence>
<dbReference type="Proteomes" id="UP001597327">
    <property type="component" value="Unassembled WGS sequence"/>
</dbReference>
<dbReference type="PROSITE" id="PS00211">
    <property type="entry name" value="ABC_TRANSPORTER_1"/>
    <property type="match status" value="1"/>
</dbReference>
<dbReference type="Gene3D" id="2.40.50.100">
    <property type="match status" value="1"/>
</dbReference>
<dbReference type="InterPro" id="IPR003593">
    <property type="entry name" value="AAA+_ATPase"/>
</dbReference>
<keyword evidence="3" id="KW-0997">Cell inner membrane</keyword>
<dbReference type="InterPro" id="IPR050093">
    <property type="entry name" value="ABC_SmlMolc_Importer"/>
</dbReference>
<reference evidence="11" key="1">
    <citation type="journal article" date="2019" name="Int. J. Syst. Evol. Microbiol.">
        <title>The Global Catalogue of Microorganisms (GCM) 10K type strain sequencing project: providing services to taxonomists for standard genome sequencing and annotation.</title>
        <authorList>
            <consortium name="The Broad Institute Genomics Platform"/>
            <consortium name="The Broad Institute Genome Sequencing Center for Infectious Disease"/>
            <person name="Wu L."/>
            <person name="Ma J."/>
        </authorList>
    </citation>
    <scope>NUCLEOTIDE SEQUENCE [LARGE SCALE GENOMIC DNA]</scope>
    <source>
        <strain evidence="11">JCM 3369</strain>
    </source>
</reference>
<evidence type="ECO:0000256" key="3">
    <source>
        <dbReference type="ARBA" id="ARBA00022519"/>
    </source>
</evidence>
<accession>A0ABW4JTD9</accession>
<dbReference type="SUPFAM" id="SSF50331">
    <property type="entry name" value="MOP-like"/>
    <property type="match status" value="1"/>
</dbReference>
<sequence length="389" mass="43005">MAKKAIGPVRRTFTPWEDSSAKPFIEFRNVTKRFGDFTAVDNLSLKIYEREFFALLGGSGCGKTTMMRMLAGFESPTEGQILLDGQDMAGVPPYKRPANMMFQSYALFPHMSVEGNIAFGLKQDGMAKADIAARVAEMLRLVKLEPFAKRKPHQLSGGQRQRVALARALAKRPKVLLLDEPLGALDRKLREETQFELMNIQEELKTTFLIVTHDQEEAMTVADRIAVMDAGKIMQVATPAEIYETPNSRFVADFIGDINLMEARVVSTSEDGTVMQAVALGCQIETSQTTTAAVGDTVWYAVRPEKIRIELGETEHAEGTTAVNQTNGEIWDIAYMGDVSIFHSHVGNGNGVSIRSTVANVTRLVERPLTWDDKVTLSWGRDAGVILTN</sequence>
<comment type="catalytic activity">
    <reaction evidence="8">
        <text>ATP + H2O + polyamine-[polyamine-binding protein]Side 1 = ADP + phosphate + polyamineSide 2 + [polyamine-binding protein]Side 1.</text>
        <dbReference type="EC" id="7.6.2.11"/>
    </reaction>
</comment>
<feature type="domain" description="ABC transporter" evidence="9">
    <location>
        <begin position="25"/>
        <end position="255"/>
    </location>
</feature>
<evidence type="ECO:0000256" key="4">
    <source>
        <dbReference type="ARBA" id="ARBA00022741"/>
    </source>
</evidence>
<evidence type="ECO:0000256" key="7">
    <source>
        <dbReference type="ARBA" id="ARBA00023136"/>
    </source>
</evidence>
<dbReference type="SUPFAM" id="SSF52540">
    <property type="entry name" value="P-loop containing nucleoside triphosphate hydrolases"/>
    <property type="match status" value="1"/>
</dbReference>
<comment type="caution">
    <text evidence="10">The sequence shown here is derived from an EMBL/GenBank/DDBJ whole genome shotgun (WGS) entry which is preliminary data.</text>
</comment>
<keyword evidence="6 8" id="KW-1278">Translocase</keyword>
<dbReference type="InterPro" id="IPR005893">
    <property type="entry name" value="PotA-like"/>
</dbReference>
<name>A0ABW4JTD9_9HYPH</name>
<organism evidence="10 11">
    <name type="scientific">Roseibium aestuarii</name>
    <dbReference type="NCBI Taxonomy" id="2600299"/>
    <lineage>
        <taxon>Bacteria</taxon>
        <taxon>Pseudomonadati</taxon>
        <taxon>Pseudomonadota</taxon>
        <taxon>Alphaproteobacteria</taxon>
        <taxon>Hyphomicrobiales</taxon>
        <taxon>Stappiaceae</taxon>
        <taxon>Roseibium</taxon>
    </lineage>
</organism>
<evidence type="ECO:0000256" key="2">
    <source>
        <dbReference type="ARBA" id="ARBA00022475"/>
    </source>
</evidence>
<keyword evidence="2 8" id="KW-1003">Cell membrane</keyword>
<dbReference type="Pfam" id="PF00005">
    <property type="entry name" value="ABC_tran"/>
    <property type="match status" value="1"/>
</dbReference>
<dbReference type="InterPro" id="IPR017871">
    <property type="entry name" value="ABC_transporter-like_CS"/>
</dbReference>
<evidence type="ECO:0000256" key="6">
    <source>
        <dbReference type="ARBA" id="ARBA00022967"/>
    </source>
</evidence>
<dbReference type="CDD" id="cd03300">
    <property type="entry name" value="ABC_PotA_N"/>
    <property type="match status" value="1"/>
</dbReference>
<protein>
    <recommendedName>
        <fullName evidence="8">Spermidine/putrescine import ATP-binding protein PotA</fullName>
        <ecNumber evidence="8">7.6.2.11</ecNumber>
    </recommendedName>
</protein>
<dbReference type="EMBL" id="JBHUFA010000001">
    <property type="protein sequence ID" value="MFD1695385.1"/>
    <property type="molecule type" value="Genomic_DNA"/>
</dbReference>
<dbReference type="InterPro" id="IPR008995">
    <property type="entry name" value="Mo/tungstate-bd_C_term_dom"/>
</dbReference>
<dbReference type="InterPro" id="IPR013611">
    <property type="entry name" value="Transp-assoc_OB_typ2"/>
</dbReference>
<comment type="function">
    <text evidence="8">Part of the ABC transporter complex PotABCD involved in spermidine/putrescine import. Responsible for energy coupling to the transport system.</text>
</comment>
<dbReference type="PROSITE" id="PS50893">
    <property type="entry name" value="ABC_TRANSPORTER_2"/>
    <property type="match status" value="1"/>
</dbReference>
<evidence type="ECO:0000256" key="5">
    <source>
        <dbReference type="ARBA" id="ARBA00022840"/>
    </source>
</evidence>
<comment type="similarity">
    <text evidence="8">Belongs to the ABC transporter superfamily. Spermidine/putrescine importer (TC 3.A.1.11.1) family.</text>
</comment>
<keyword evidence="4 8" id="KW-0547">Nucleotide-binding</keyword>
<proteinExistence type="inferred from homology"/>